<proteinExistence type="inferred from homology"/>
<keyword evidence="5 12" id="KW-0963">Cytoplasm</keyword>
<dbReference type="InterPro" id="IPR020625">
    <property type="entry name" value="Schiff_base-form_aldolases_AS"/>
</dbReference>
<keyword evidence="17" id="KW-1185">Reference proteome</keyword>
<dbReference type="RefSeq" id="WP_009208945.1">
    <property type="nucleotide sequence ID" value="NZ_BBWP01000022.1"/>
</dbReference>
<evidence type="ECO:0000256" key="10">
    <source>
        <dbReference type="ARBA" id="ARBA00023270"/>
    </source>
</evidence>
<dbReference type="AlphaFoldDB" id="Q1YEJ2"/>
<feature type="site" description="Part of a proton relay during catalysis" evidence="12">
    <location>
        <position position="107"/>
    </location>
</feature>
<accession>Q1YEJ2</accession>
<evidence type="ECO:0000256" key="1">
    <source>
        <dbReference type="ARBA" id="ARBA00003294"/>
    </source>
</evidence>
<comment type="catalytic activity">
    <reaction evidence="11 12">
        <text>L-aspartate 4-semialdehyde + pyruvate = (2S,4S)-4-hydroxy-2,3,4,5-tetrahydrodipicolinate + H2O + H(+)</text>
        <dbReference type="Rhea" id="RHEA:34171"/>
        <dbReference type="ChEBI" id="CHEBI:15361"/>
        <dbReference type="ChEBI" id="CHEBI:15377"/>
        <dbReference type="ChEBI" id="CHEBI:15378"/>
        <dbReference type="ChEBI" id="CHEBI:67139"/>
        <dbReference type="ChEBI" id="CHEBI:537519"/>
        <dbReference type="EC" id="4.3.3.7"/>
    </reaction>
</comment>
<feature type="active site" description="Schiff-base intermediate with substrate" evidence="12 14">
    <location>
        <position position="162"/>
    </location>
</feature>
<keyword evidence="6 12" id="KW-0028">Amino-acid biosynthesis</keyword>
<keyword evidence="9 12" id="KW-0456">Lyase</keyword>
<evidence type="ECO:0000256" key="6">
    <source>
        <dbReference type="ARBA" id="ARBA00022605"/>
    </source>
</evidence>
<dbReference type="BioCyc" id="AURANTIMONAS:SI859A1_01083-MONOMER"/>
<feature type="active site" description="Proton donor/acceptor" evidence="12 14">
    <location>
        <position position="133"/>
    </location>
</feature>
<evidence type="ECO:0000256" key="15">
    <source>
        <dbReference type="PIRSR" id="PIRSR001365-2"/>
    </source>
</evidence>
<evidence type="ECO:0000313" key="16">
    <source>
        <dbReference type="EMBL" id="EAS48599.1"/>
    </source>
</evidence>
<dbReference type="PANTHER" id="PTHR12128">
    <property type="entry name" value="DIHYDRODIPICOLINATE SYNTHASE"/>
    <property type="match status" value="1"/>
</dbReference>
<dbReference type="CDD" id="cd00950">
    <property type="entry name" value="DHDPS"/>
    <property type="match status" value="1"/>
</dbReference>
<comment type="pathway">
    <text evidence="2 12">Amino-acid biosynthesis; L-lysine biosynthesis via DAP pathway; (S)-tetrahydrodipicolinate from L-aspartate: step 3/4.</text>
</comment>
<gene>
    <name evidence="12" type="primary">dapA</name>
    <name evidence="16" type="ORF">SI859A1_01083</name>
</gene>
<evidence type="ECO:0000256" key="7">
    <source>
        <dbReference type="ARBA" id="ARBA00022915"/>
    </source>
</evidence>
<comment type="subcellular location">
    <subcellularLocation>
        <location evidence="12">Cytoplasm</location>
    </subcellularLocation>
</comment>
<dbReference type="Proteomes" id="UP000000321">
    <property type="component" value="Unassembled WGS sequence"/>
</dbReference>
<feature type="site" description="Part of a proton relay during catalysis" evidence="12">
    <location>
        <position position="44"/>
    </location>
</feature>
<keyword evidence="8 12" id="KW-0457">Lysine biosynthesis</keyword>
<evidence type="ECO:0000256" key="9">
    <source>
        <dbReference type="ARBA" id="ARBA00023239"/>
    </source>
</evidence>
<dbReference type="HAMAP" id="MF_00418">
    <property type="entry name" value="DapA"/>
    <property type="match status" value="1"/>
</dbReference>
<evidence type="ECO:0000256" key="5">
    <source>
        <dbReference type="ARBA" id="ARBA00022490"/>
    </source>
</evidence>
<dbReference type="EC" id="4.3.3.7" evidence="4 12"/>
<comment type="subunit">
    <text evidence="12">Homotetramer; dimer of dimers.</text>
</comment>
<keyword evidence="7 12" id="KW-0220">Diaminopimelate biosynthesis</keyword>
<comment type="function">
    <text evidence="1 12">Catalyzes the condensation of (S)-aspartate-beta-semialdehyde [(S)-ASA] and pyruvate to 4-hydroxy-tetrahydrodipicolinate (HTPA).</text>
</comment>
<organism evidence="16 17">
    <name type="scientific">Aurantimonas manganoxydans (strain ATCC BAA-1229 / DSM 21871 / SI85-9A1)</name>
    <dbReference type="NCBI Taxonomy" id="287752"/>
    <lineage>
        <taxon>Bacteria</taxon>
        <taxon>Pseudomonadati</taxon>
        <taxon>Pseudomonadota</taxon>
        <taxon>Alphaproteobacteria</taxon>
        <taxon>Hyphomicrobiales</taxon>
        <taxon>Aurantimonadaceae</taxon>
        <taxon>Aurantimonas</taxon>
    </lineage>
</organism>
<dbReference type="NCBIfam" id="TIGR00674">
    <property type="entry name" value="dapA"/>
    <property type="match status" value="1"/>
</dbReference>
<dbReference type="PROSITE" id="PS00666">
    <property type="entry name" value="DHDPS_2"/>
    <property type="match status" value="1"/>
</dbReference>
<evidence type="ECO:0000256" key="11">
    <source>
        <dbReference type="ARBA" id="ARBA00047836"/>
    </source>
</evidence>
<dbReference type="PIRSF" id="PIRSF001365">
    <property type="entry name" value="DHDPS"/>
    <property type="match status" value="1"/>
</dbReference>
<dbReference type="GO" id="GO:0009089">
    <property type="term" value="P:lysine biosynthetic process via diaminopimelate"/>
    <property type="evidence" value="ECO:0007669"/>
    <property type="project" value="UniProtKB-UniRule"/>
</dbReference>
<dbReference type="PROSITE" id="PS00665">
    <property type="entry name" value="DHDPS_1"/>
    <property type="match status" value="1"/>
</dbReference>
<dbReference type="InterPro" id="IPR020624">
    <property type="entry name" value="Schiff_base-form_aldolases_CS"/>
</dbReference>
<evidence type="ECO:0000256" key="2">
    <source>
        <dbReference type="ARBA" id="ARBA00005120"/>
    </source>
</evidence>
<dbReference type="OrthoDB" id="9782828at2"/>
<protein>
    <recommendedName>
        <fullName evidence="4 12">4-hydroxy-tetrahydrodipicolinate synthase</fullName>
        <shortName evidence="12">HTPA synthase</shortName>
        <ecNumber evidence="4 12">4.3.3.7</ecNumber>
    </recommendedName>
</protein>
<reference evidence="16 17" key="1">
    <citation type="journal article" date="2008" name="Appl. Environ. Microbiol.">
        <title>Genomic insights into Mn(II) oxidation by the marine alphaproteobacterium Aurantimonas sp. strain SI85-9A1.</title>
        <authorList>
            <person name="Dick G.J."/>
            <person name="Podell S."/>
            <person name="Johnson H.A."/>
            <person name="Rivera-Espinoza Y."/>
            <person name="Bernier-Latmani R."/>
            <person name="McCarthy J.K."/>
            <person name="Torpey J.W."/>
            <person name="Clement B.G."/>
            <person name="Gaasterland T."/>
            <person name="Tebo B.M."/>
        </authorList>
    </citation>
    <scope>NUCLEOTIDE SEQUENCE [LARGE SCALE GENOMIC DNA]</scope>
    <source>
        <strain evidence="16 17">SI85-9A1</strain>
    </source>
</reference>
<evidence type="ECO:0000313" key="17">
    <source>
        <dbReference type="Proteomes" id="UP000000321"/>
    </source>
</evidence>
<dbReference type="SMART" id="SM01130">
    <property type="entry name" value="DHDPS"/>
    <property type="match status" value="1"/>
</dbReference>
<evidence type="ECO:0000256" key="4">
    <source>
        <dbReference type="ARBA" id="ARBA00012086"/>
    </source>
</evidence>
<feature type="binding site" evidence="12 15">
    <location>
        <position position="204"/>
    </location>
    <ligand>
        <name>pyruvate</name>
        <dbReference type="ChEBI" id="CHEBI:15361"/>
    </ligand>
</feature>
<comment type="similarity">
    <text evidence="3 12 13">Belongs to the DapA family.</text>
</comment>
<evidence type="ECO:0000256" key="14">
    <source>
        <dbReference type="PIRSR" id="PIRSR001365-1"/>
    </source>
</evidence>
<keyword evidence="10 12" id="KW-0704">Schiff base</keyword>
<dbReference type="GO" id="GO:0005829">
    <property type="term" value="C:cytosol"/>
    <property type="evidence" value="ECO:0007669"/>
    <property type="project" value="TreeGrafter"/>
</dbReference>
<evidence type="ECO:0000256" key="13">
    <source>
        <dbReference type="PIRNR" id="PIRNR001365"/>
    </source>
</evidence>
<dbReference type="InterPro" id="IPR005263">
    <property type="entry name" value="DapA"/>
</dbReference>
<dbReference type="GO" id="GO:0019877">
    <property type="term" value="P:diaminopimelate biosynthetic process"/>
    <property type="evidence" value="ECO:0007669"/>
    <property type="project" value="UniProtKB-UniRule"/>
</dbReference>
<comment type="caution">
    <text evidence="16">The sequence shown here is derived from an EMBL/GenBank/DDBJ whole genome shotgun (WGS) entry which is preliminary data.</text>
</comment>
<dbReference type="InterPro" id="IPR013785">
    <property type="entry name" value="Aldolase_TIM"/>
</dbReference>
<dbReference type="UniPathway" id="UPA00034">
    <property type="reaction ID" value="UER00017"/>
</dbReference>
<dbReference type="InterPro" id="IPR002220">
    <property type="entry name" value="DapA-like"/>
</dbReference>
<comment type="caution">
    <text evidence="12">Was originally thought to be a dihydrodipicolinate synthase (DHDPS), catalyzing the condensation of (S)-aspartate-beta-semialdehyde [(S)-ASA] and pyruvate to dihydrodipicolinate (DHDP). However, it was shown in E.coli that the product of the enzymatic reaction is not dihydrodipicolinate but in fact (4S)-4-hydroxy-2,3,4,5-tetrahydro-(2S)-dipicolinic acid (HTPA), and that the consecutive dehydration reaction leading to DHDP is not spontaneous but catalyzed by DapB.</text>
</comment>
<evidence type="ECO:0000256" key="3">
    <source>
        <dbReference type="ARBA" id="ARBA00007592"/>
    </source>
</evidence>
<dbReference type="Pfam" id="PF00701">
    <property type="entry name" value="DHDPS"/>
    <property type="match status" value="1"/>
</dbReference>
<dbReference type="SUPFAM" id="SSF51569">
    <property type="entry name" value="Aldolase"/>
    <property type="match status" value="1"/>
</dbReference>
<dbReference type="HOGENOM" id="CLU_049343_7_1_5"/>
<sequence>MFKGSLPALVTPFAEDGSLDEATFAAFVEWQIGEGSHGLVPVGTTGESPTLTHGEHKRIVEICIETTRGRVPVVAGAGSNNTVEAIELAQFAEKAGADGLLVVTPYYNKPNQKGLYAHYAAIARSVSLPIIIYNIPGRSVIDMTPETMGRLAADFSNIIGVKDATSRVERVSEQRITCGPDFLQLSGEDASALGFNAHGGQGCISVTANVAPKLGAEFQSACLAGDYAKALEIQDKLMPLHKALFIEPNPTGVKYALSKLGKLGNRLRSPLVPIDESTERTIDAALKHAGLIG</sequence>
<feature type="binding site" evidence="12 15">
    <location>
        <position position="45"/>
    </location>
    <ligand>
        <name>pyruvate</name>
        <dbReference type="ChEBI" id="CHEBI:15361"/>
    </ligand>
</feature>
<dbReference type="EMBL" id="AAPJ01000008">
    <property type="protein sequence ID" value="EAS48599.1"/>
    <property type="molecule type" value="Genomic_DNA"/>
</dbReference>
<name>Q1YEJ2_AURMS</name>
<dbReference type="Gene3D" id="3.20.20.70">
    <property type="entry name" value="Aldolase class I"/>
    <property type="match status" value="1"/>
</dbReference>
<dbReference type="PANTHER" id="PTHR12128:SF66">
    <property type="entry name" value="4-HYDROXY-2-OXOGLUTARATE ALDOLASE, MITOCHONDRIAL"/>
    <property type="match status" value="1"/>
</dbReference>
<dbReference type="GO" id="GO:0008840">
    <property type="term" value="F:4-hydroxy-tetrahydrodipicolinate synthase activity"/>
    <property type="evidence" value="ECO:0007669"/>
    <property type="project" value="UniProtKB-UniRule"/>
</dbReference>
<evidence type="ECO:0000256" key="12">
    <source>
        <dbReference type="HAMAP-Rule" id="MF_00418"/>
    </source>
</evidence>
<dbReference type="PRINTS" id="PR00146">
    <property type="entry name" value="DHPICSNTHASE"/>
</dbReference>
<evidence type="ECO:0000256" key="8">
    <source>
        <dbReference type="ARBA" id="ARBA00023154"/>
    </source>
</evidence>